<dbReference type="InterPro" id="IPR000093">
    <property type="entry name" value="DNA_Rcmb_RecR"/>
</dbReference>
<dbReference type="Gene3D" id="1.10.8.420">
    <property type="entry name" value="RecR Domain 1"/>
    <property type="match status" value="1"/>
</dbReference>
<keyword evidence="5 7" id="KW-0233">DNA recombination</keyword>
<dbReference type="AlphaFoldDB" id="A0A1F7ITX3"/>
<dbReference type="PROSITE" id="PS50880">
    <property type="entry name" value="TOPRIM"/>
    <property type="match status" value="1"/>
</dbReference>
<dbReference type="STRING" id="1802061.A3A93_06135"/>
<dbReference type="CDD" id="cd01025">
    <property type="entry name" value="TOPRIM_recR"/>
    <property type="match status" value="1"/>
</dbReference>
<dbReference type="Pfam" id="PF21176">
    <property type="entry name" value="RecR_HhH"/>
    <property type="match status" value="1"/>
</dbReference>
<keyword evidence="4 7" id="KW-0862">Zinc</keyword>
<dbReference type="Pfam" id="PF13662">
    <property type="entry name" value="Toprim_4"/>
    <property type="match status" value="1"/>
</dbReference>
<evidence type="ECO:0000313" key="10">
    <source>
        <dbReference type="Proteomes" id="UP000177141"/>
    </source>
</evidence>
<evidence type="ECO:0000259" key="8">
    <source>
        <dbReference type="PROSITE" id="PS50880"/>
    </source>
</evidence>
<dbReference type="InterPro" id="IPR023627">
    <property type="entry name" value="Rcmb_RecR"/>
</dbReference>
<keyword evidence="1 7" id="KW-0479">Metal-binding</keyword>
<feature type="domain" description="Toprim" evidence="8">
    <location>
        <begin position="81"/>
        <end position="188"/>
    </location>
</feature>
<comment type="function">
    <text evidence="7">May play a role in DNA repair. It seems to be involved in an RecBC-independent recombinational process of DNA repair. It may act with RecF and RecO.</text>
</comment>
<dbReference type="Gene3D" id="6.10.250.240">
    <property type="match status" value="1"/>
</dbReference>
<dbReference type="NCBIfam" id="TIGR00615">
    <property type="entry name" value="recR"/>
    <property type="match status" value="1"/>
</dbReference>
<sequence>MSSLPNSLKQVALFFERLPGIGAKSASRMAFYLLRMPEPDLQEFANQIIQLKQRTRRCKICMNLTENEVCSICDDPVRDRAKITVVEDVLDLVSFETGDIYDGVYHVLHGRIDPLNHIGPDDIFIETLLVRMRPNGKAKKVEVQEIILATNPDMEGEATAMYIRNKLHEIKSEHSLTFAVSRLGYGMPIGGNLEYADYMTLRKAIENRSKFE</sequence>
<evidence type="ECO:0000256" key="5">
    <source>
        <dbReference type="ARBA" id="ARBA00023172"/>
    </source>
</evidence>
<dbReference type="GO" id="GO:0008270">
    <property type="term" value="F:zinc ion binding"/>
    <property type="evidence" value="ECO:0007669"/>
    <property type="project" value="UniProtKB-KW"/>
</dbReference>
<accession>A0A1F7ITX3</accession>
<evidence type="ECO:0000256" key="3">
    <source>
        <dbReference type="ARBA" id="ARBA00022771"/>
    </source>
</evidence>
<comment type="caution">
    <text evidence="9">The sequence shown here is derived from an EMBL/GenBank/DDBJ whole genome shotgun (WGS) entry which is preliminary data.</text>
</comment>
<dbReference type="InterPro" id="IPR034137">
    <property type="entry name" value="TOPRIM_RecR"/>
</dbReference>
<dbReference type="PROSITE" id="PS01300">
    <property type="entry name" value="RECR"/>
    <property type="match status" value="1"/>
</dbReference>
<dbReference type="HAMAP" id="MF_00017">
    <property type="entry name" value="RecR"/>
    <property type="match status" value="1"/>
</dbReference>
<dbReference type="Gene3D" id="3.40.1360.10">
    <property type="match status" value="1"/>
</dbReference>
<proteinExistence type="inferred from homology"/>
<organism evidence="9 10">
    <name type="scientific">Candidatus Roizmanbacteria bacterium RIFCSPLOWO2_01_FULL_38_12</name>
    <dbReference type="NCBI Taxonomy" id="1802061"/>
    <lineage>
        <taxon>Bacteria</taxon>
        <taxon>Candidatus Roizmaniibacteriota</taxon>
    </lineage>
</organism>
<evidence type="ECO:0000256" key="2">
    <source>
        <dbReference type="ARBA" id="ARBA00022763"/>
    </source>
</evidence>
<evidence type="ECO:0000256" key="7">
    <source>
        <dbReference type="HAMAP-Rule" id="MF_00017"/>
    </source>
</evidence>
<dbReference type="GO" id="GO:0006310">
    <property type="term" value="P:DNA recombination"/>
    <property type="evidence" value="ECO:0007669"/>
    <property type="project" value="UniProtKB-UniRule"/>
</dbReference>
<gene>
    <name evidence="7" type="primary">recR</name>
    <name evidence="9" type="ORF">A3A93_06135</name>
</gene>
<dbReference type="PANTHER" id="PTHR30446">
    <property type="entry name" value="RECOMBINATION PROTEIN RECR"/>
    <property type="match status" value="1"/>
</dbReference>
<keyword evidence="3 7" id="KW-0863">Zinc-finger</keyword>
<reference evidence="9 10" key="1">
    <citation type="journal article" date="2016" name="Nat. Commun.">
        <title>Thousands of microbial genomes shed light on interconnected biogeochemical processes in an aquifer system.</title>
        <authorList>
            <person name="Anantharaman K."/>
            <person name="Brown C.T."/>
            <person name="Hug L.A."/>
            <person name="Sharon I."/>
            <person name="Castelle C.J."/>
            <person name="Probst A.J."/>
            <person name="Thomas B.C."/>
            <person name="Singh A."/>
            <person name="Wilkins M.J."/>
            <person name="Karaoz U."/>
            <person name="Brodie E.L."/>
            <person name="Williams K.H."/>
            <person name="Hubbard S.S."/>
            <person name="Banfield J.F."/>
        </authorList>
    </citation>
    <scope>NUCLEOTIDE SEQUENCE [LARGE SCALE GENOMIC DNA]</scope>
</reference>
<dbReference type="PANTHER" id="PTHR30446:SF0">
    <property type="entry name" value="RECOMBINATION PROTEIN RECR"/>
    <property type="match status" value="1"/>
</dbReference>
<dbReference type="InterPro" id="IPR015967">
    <property type="entry name" value="Rcmb_RecR_Znf"/>
</dbReference>
<dbReference type="Pfam" id="PF02132">
    <property type="entry name" value="RecR_ZnF"/>
    <property type="match status" value="1"/>
</dbReference>
<protein>
    <recommendedName>
        <fullName evidence="7">Recombination protein RecR</fullName>
    </recommendedName>
</protein>
<keyword evidence="6 7" id="KW-0234">DNA repair</keyword>
<dbReference type="GO" id="GO:0003677">
    <property type="term" value="F:DNA binding"/>
    <property type="evidence" value="ECO:0007669"/>
    <property type="project" value="UniProtKB-UniRule"/>
</dbReference>
<dbReference type="EMBL" id="MGAL01000039">
    <property type="protein sequence ID" value="OGK46810.1"/>
    <property type="molecule type" value="Genomic_DNA"/>
</dbReference>
<evidence type="ECO:0000256" key="1">
    <source>
        <dbReference type="ARBA" id="ARBA00022723"/>
    </source>
</evidence>
<dbReference type="InterPro" id="IPR006171">
    <property type="entry name" value="TOPRIM_dom"/>
</dbReference>
<feature type="zinc finger region" description="C4-type" evidence="7">
    <location>
        <begin position="58"/>
        <end position="73"/>
    </location>
</feature>
<keyword evidence="2 7" id="KW-0227">DNA damage</keyword>
<dbReference type="Pfam" id="PF21175">
    <property type="entry name" value="RecR_C"/>
    <property type="match status" value="1"/>
</dbReference>
<dbReference type="Proteomes" id="UP000177141">
    <property type="component" value="Unassembled WGS sequence"/>
</dbReference>
<comment type="similarity">
    <text evidence="7">Belongs to the RecR family.</text>
</comment>
<dbReference type="Gene3D" id="3.30.60.80">
    <property type="match status" value="1"/>
</dbReference>
<evidence type="ECO:0000256" key="6">
    <source>
        <dbReference type="ARBA" id="ARBA00023204"/>
    </source>
</evidence>
<evidence type="ECO:0000256" key="4">
    <source>
        <dbReference type="ARBA" id="ARBA00022833"/>
    </source>
</evidence>
<dbReference type="GO" id="GO:0006281">
    <property type="term" value="P:DNA repair"/>
    <property type="evidence" value="ECO:0007669"/>
    <property type="project" value="UniProtKB-UniRule"/>
</dbReference>
<dbReference type="SUPFAM" id="SSF111304">
    <property type="entry name" value="Recombination protein RecR"/>
    <property type="match status" value="1"/>
</dbReference>
<name>A0A1F7ITX3_9BACT</name>
<evidence type="ECO:0000313" key="9">
    <source>
        <dbReference type="EMBL" id="OGK46810.1"/>
    </source>
</evidence>